<keyword evidence="4" id="KW-1185">Reference proteome</keyword>
<evidence type="ECO:0000313" key="3">
    <source>
        <dbReference type="EMBL" id="MFB2895069.1"/>
    </source>
</evidence>
<sequence>MNLWVNMLLEWSNPYLESRIERILWIDQSGTDVVTIEINQPRALPIWQKSLELETEIASQNANILTVDPYATLLRPENTISQKYREFRERAWEVIAPLVESELVFHPDYRGTLIKATVERTGRTKATIYSYLRRYWQAGQTKNALLPQFDKRGGKGKQRLPGTCKRGRPSSLSRILEMPLGVNVDAEIGEKFRRGIKLFYENQQERNLKEAFQLTLEKFFHQGYQMESGVLVPVLPPASELPTFAQFRYWYEKERDCSQSQVARVGQRRFNLSHRAVLGDSTGMAFGPGSLYQIDATIGDIYLVSSLDRTRIIGRPIIYVIIDTFSRLIAGFSVSLEGPSWLGAMLALENTTTDKIAFCQSYGIEINEADWPSHHLPEAILADRGELEGYNADNLVNALNIKVSNTPPYRADWKGIIERNFRTLDQRMIHWIPGAIYRARERGDKDYRLDAILDLHQFRQLMIWCILDYNKNHRLDWYRMDEFMIAEQVAPYPIELWNWGVRYRNGHLRTMASSIIRLNLLPTAEATVTHRGIRCFGLLYTCDLAWREQWFVKAREKGNWKIPIAYDVRSLDTIYLRLNDKKQLEPCQLIEADKTFRNRDWHETIDYFEQQKQAKEASRTRQTQTKANFHAQVEQIVSQAQQQTENAGSFGSNNSRLQGIRKNRQLEREHERQTQAWKLGVQQTSQPGETENNLSAFNDSDESEYIGPPSPIDKLRQLREQNWKND</sequence>
<feature type="domain" description="Integrase catalytic" evidence="2">
    <location>
        <begin position="284"/>
        <end position="501"/>
    </location>
</feature>
<reference evidence="3 4" key="1">
    <citation type="submission" date="2024-09" db="EMBL/GenBank/DDBJ databases">
        <title>Floridaenema gen nov. (Aerosakkonemataceae, Aerosakkonematales ord. nov., Cyanobacteria) from benthic tropical and subtropical fresh waters, with the description of four new species.</title>
        <authorList>
            <person name="Moretto J.A."/>
            <person name="Berthold D.E."/>
            <person name="Lefler F.W."/>
            <person name="Huang I.-S."/>
            <person name="Laughinghouse H. IV."/>
        </authorList>
    </citation>
    <scope>NUCLEOTIDE SEQUENCE [LARGE SCALE GENOMIC DNA]</scope>
    <source>
        <strain evidence="3 4">BLCC-F50</strain>
    </source>
</reference>
<feature type="compositionally biased region" description="Basic and acidic residues" evidence="1">
    <location>
        <begin position="713"/>
        <end position="726"/>
    </location>
</feature>
<proteinExistence type="predicted"/>
<dbReference type="Proteomes" id="UP001576784">
    <property type="component" value="Unassembled WGS sequence"/>
</dbReference>
<dbReference type="Pfam" id="PF09299">
    <property type="entry name" value="Mu-transpos_C"/>
    <property type="match status" value="1"/>
</dbReference>
<feature type="region of interest" description="Disordered" evidence="1">
    <location>
        <begin position="664"/>
        <end position="726"/>
    </location>
</feature>
<dbReference type="SUPFAM" id="SSF53098">
    <property type="entry name" value="Ribonuclease H-like"/>
    <property type="match status" value="1"/>
</dbReference>
<organism evidence="3 4">
    <name type="scientific">Floridaenema flaviceps BLCC-F50</name>
    <dbReference type="NCBI Taxonomy" id="3153642"/>
    <lineage>
        <taxon>Bacteria</taxon>
        <taxon>Bacillati</taxon>
        <taxon>Cyanobacteriota</taxon>
        <taxon>Cyanophyceae</taxon>
        <taxon>Oscillatoriophycideae</taxon>
        <taxon>Aerosakkonematales</taxon>
        <taxon>Aerosakkonemataceae</taxon>
        <taxon>Floridanema</taxon>
        <taxon>Floridanema flaviceps</taxon>
    </lineage>
</organism>
<dbReference type="EMBL" id="JBHFNR010000145">
    <property type="protein sequence ID" value="MFB2895069.1"/>
    <property type="molecule type" value="Genomic_DNA"/>
</dbReference>
<evidence type="ECO:0000259" key="2">
    <source>
        <dbReference type="PROSITE" id="PS50994"/>
    </source>
</evidence>
<dbReference type="InterPro" id="IPR015378">
    <property type="entry name" value="Transposase-like_Mu_C"/>
</dbReference>
<dbReference type="PROSITE" id="PS50994">
    <property type="entry name" value="INTEGRASE"/>
    <property type="match status" value="1"/>
</dbReference>
<comment type="caution">
    <text evidence="3">The sequence shown here is derived from an EMBL/GenBank/DDBJ whole genome shotgun (WGS) entry which is preliminary data.</text>
</comment>
<name>A0ABV4XVX9_9CYAN</name>
<dbReference type="RefSeq" id="WP_413264710.1">
    <property type="nucleotide sequence ID" value="NZ_JBHFNR010000145.1"/>
</dbReference>
<protein>
    <submittedName>
        <fullName evidence="3">Mu transposase C-terminal domain-containing protein</fullName>
    </submittedName>
</protein>
<evidence type="ECO:0000256" key="1">
    <source>
        <dbReference type="SAM" id="MobiDB-lite"/>
    </source>
</evidence>
<evidence type="ECO:0000313" key="4">
    <source>
        <dbReference type="Proteomes" id="UP001576784"/>
    </source>
</evidence>
<dbReference type="InterPro" id="IPR001584">
    <property type="entry name" value="Integrase_cat-core"/>
</dbReference>
<dbReference type="InterPro" id="IPR012337">
    <property type="entry name" value="RNaseH-like_sf"/>
</dbReference>
<dbReference type="Gene3D" id="3.30.420.10">
    <property type="entry name" value="Ribonuclease H-like superfamily/Ribonuclease H"/>
    <property type="match status" value="1"/>
</dbReference>
<gene>
    <name evidence="3" type="ORF">ACE1CI_19355</name>
</gene>
<dbReference type="InterPro" id="IPR036397">
    <property type="entry name" value="RNaseH_sf"/>
</dbReference>
<feature type="compositionally biased region" description="Polar residues" evidence="1">
    <location>
        <begin position="681"/>
        <end position="698"/>
    </location>
</feature>
<feature type="compositionally biased region" description="Basic and acidic residues" evidence="1">
    <location>
        <begin position="664"/>
        <end position="673"/>
    </location>
</feature>
<accession>A0ABV4XVX9</accession>